<protein>
    <submittedName>
        <fullName evidence="2">Uncharacterized protein</fullName>
    </submittedName>
</protein>
<proteinExistence type="predicted"/>
<reference evidence="2 3" key="1">
    <citation type="submission" date="2015-09" db="EMBL/GenBank/DDBJ databases">
        <title>Draft genome of the parasitic nematode Teladorsagia circumcincta isolate WARC Sus (inbred).</title>
        <authorList>
            <person name="Mitreva M."/>
        </authorList>
    </citation>
    <scope>NUCLEOTIDE SEQUENCE [LARGE SCALE GENOMIC DNA]</scope>
    <source>
        <strain evidence="2 3">S</strain>
    </source>
</reference>
<organism evidence="2 3">
    <name type="scientific">Teladorsagia circumcincta</name>
    <name type="common">Brown stomach worm</name>
    <name type="synonym">Ostertagia circumcincta</name>
    <dbReference type="NCBI Taxonomy" id="45464"/>
    <lineage>
        <taxon>Eukaryota</taxon>
        <taxon>Metazoa</taxon>
        <taxon>Ecdysozoa</taxon>
        <taxon>Nematoda</taxon>
        <taxon>Chromadorea</taxon>
        <taxon>Rhabditida</taxon>
        <taxon>Rhabditina</taxon>
        <taxon>Rhabditomorpha</taxon>
        <taxon>Strongyloidea</taxon>
        <taxon>Trichostrongylidae</taxon>
        <taxon>Teladorsagia</taxon>
    </lineage>
</organism>
<keyword evidence="3" id="KW-1185">Reference proteome</keyword>
<dbReference type="OrthoDB" id="5847843at2759"/>
<gene>
    <name evidence="2" type="ORF">TELCIR_15765</name>
</gene>
<keyword evidence="1" id="KW-1133">Transmembrane helix</keyword>
<keyword evidence="1" id="KW-0472">Membrane</keyword>
<dbReference type="Proteomes" id="UP000230423">
    <property type="component" value="Unassembled WGS sequence"/>
</dbReference>
<sequence length="161" mass="18091">MSLSGFHFGTPSIEKEISQQKRDDDPFDYWADIRLVPTMMTVLRNGCEGHVADQQPAYTVYASTDETISFDLLPVCFATSRAGSLWAVVYYSAQFLYTSLGPMIVFVSFIYQSFVDDVPTVQNFASLFFAFIVTVFAVPSVLLYMPVSAQIDVEIRSIFLT</sequence>
<evidence type="ECO:0000256" key="1">
    <source>
        <dbReference type="SAM" id="Phobius"/>
    </source>
</evidence>
<feature type="transmembrane region" description="Helical" evidence="1">
    <location>
        <begin position="124"/>
        <end position="147"/>
    </location>
</feature>
<feature type="transmembrane region" description="Helical" evidence="1">
    <location>
        <begin position="88"/>
        <end position="112"/>
    </location>
</feature>
<evidence type="ECO:0000313" key="3">
    <source>
        <dbReference type="Proteomes" id="UP000230423"/>
    </source>
</evidence>
<keyword evidence="1" id="KW-0812">Transmembrane</keyword>
<evidence type="ECO:0000313" key="2">
    <source>
        <dbReference type="EMBL" id="PIO62665.1"/>
    </source>
</evidence>
<dbReference type="AlphaFoldDB" id="A0A2G9TXK1"/>
<dbReference type="EMBL" id="KZ351811">
    <property type="protein sequence ID" value="PIO62665.1"/>
    <property type="molecule type" value="Genomic_DNA"/>
</dbReference>
<accession>A0A2G9TXK1</accession>
<name>A0A2G9TXK1_TELCI</name>